<evidence type="ECO:0000313" key="2">
    <source>
        <dbReference type="Proteomes" id="UP000018417"/>
    </source>
</evidence>
<dbReference type="Proteomes" id="UP000018417">
    <property type="component" value="Unassembled WGS sequence"/>
</dbReference>
<dbReference type="InterPro" id="IPR029470">
    <property type="entry name" value="PDDEXK_4"/>
</dbReference>
<evidence type="ECO:0000313" key="1">
    <source>
        <dbReference type="EMBL" id="ENW05953.1"/>
    </source>
</evidence>
<name>N9E654_9GAMM</name>
<reference evidence="1 2" key="1">
    <citation type="submission" date="2013-02" db="EMBL/GenBank/DDBJ databases">
        <title>The Genome Sequence of Acinetobacter beijerinckii ANC 3835.</title>
        <authorList>
            <consortium name="The Broad Institute Genome Sequencing Platform"/>
            <consortium name="The Broad Institute Genome Sequencing Center for Infectious Disease"/>
            <person name="Cerqueira G."/>
            <person name="Feldgarden M."/>
            <person name="Courvalin P."/>
            <person name="Perichon B."/>
            <person name="Grillot-Courvalin C."/>
            <person name="Clermont D."/>
            <person name="Rocha E."/>
            <person name="Yoon E.-J."/>
            <person name="Nemec A."/>
            <person name="Walker B."/>
            <person name="Young S.K."/>
            <person name="Zeng Q."/>
            <person name="Gargeya S."/>
            <person name="Fitzgerald M."/>
            <person name="Haas B."/>
            <person name="Abouelleil A."/>
            <person name="Alvarado L."/>
            <person name="Arachchi H.M."/>
            <person name="Berlin A.M."/>
            <person name="Chapman S.B."/>
            <person name="Dewar J."/>
            <person name="Goldberg J."/>
            <person name="Griggs A."/>
            <person name="Gujja S."/>
            <person name="Hansen M."/>
            <person name="Howarth C."/>
            <person name="Imamovic A."/>
            <person name="Larimer J."/>
            <person name="McCowan C."/>
            <person name="Murphy C."/>
            <person name="Neiman D."/>
            <person name="Pearson M."/>
            <person name="Priest M."/>
            <person name="Roberts A."/>
            <person name="Saif S."/>
            <person name="Shea T."/>
            <person name="Sisk P."/>
            <person name="Sykes S."/>
            <person name="Wortman J."/>
            <person name="Nusbaum C."/>
            <person name="Birren B."/>
        </authorList>
    </citation>
    <scope>NUCLEOTIDE SEQUENCE [LARGE SCALE GENOMIC DNA]</scope>
    <source>
        <strain evidence="1 2">ANC 3835</strain>
    </source>
</reference>
<dbReference type="HOGENOM" id="CLU_747270_0_0_6"/>
<evidence type="ECO:0008006" key="3">
    <source>
        <dbReference type="Google" id="ProtNLM"/>
    </source>
</evidence>
<dbReference type="OrthoDB" id="6770443at2"/>
<dbReference type="RefSeq" id="WP_005052399.1">
    <property type="nucleotide sequence ID" value="NZ_KB849758.1"/>
</dbReference>
<protein>
    <recommendedName>
        <fullName evidence="3">PD-(D/E)XK nuclease superfamily protein</fullName>
    </recommendedName>
</protein>
<dbReference type="EMBL" id="APQK01000009">
    <property type="protein sequence ID" value="ENW05953.1"/>
    <property type="molecule type" value="Genomic_DNA"/>
</dbReference>
<organism evidence="1 2">
    <name type="scientific">Acinetobacter beijerinckii ANC 3835</name>
    <dbReference type="NCBI Taxonomy" id="1217649"/>
    <lineage>
        <taxon>Bacteria</taxon>
        <taxon>Pseudomonadati</taxon>
        <taxon>Pseudomonadota</taxon>
        <taxon>Gammaproteobacteria</taxon>
        <taxon>Moraxellales</taxon>
        <taxon>Moraxellaceae</taxon>
        <taxon>Acinetobacter</taxon>
    </lineage>
</organism>
<sequence length="370" mass="43110">MSDLNLQKFKEALASLKFPSPRQKTFLEIIDLHRIESVSSKVLAYLLDSEANHGLGNLGLLALIRAAKIKNKRIPKSLKVSTEYPCDGNKGRIDIVVEMQDQLIIIENKIAHSLNNPFDLYVRQCIKDFRHINPDQRLYILMGNHLPKNLPKPFMFVSHSDFGKALVSLMHKNENTLLQDNYYSTFILDYITAMESMNKKSVSTEEQNLLEFCVDNYEILETLDSQREVIRQHAKKMLIETIEHLDATIAGNLFPSSNLKLYKSDYWRWLGAYSISIPIKTKGIRYDIYLSIEWYLKDAYVVIEFWKRSPEYQVASDDVINMLKDKGFKNIMLNERNEVTLYQHPTKNLNVEKFAKEISKIHNRIMQEIV</sequence>
<dbReference type="PATRIC" id="fig|1217649.3.peg.768"/>
<gene>
    <name evidence="1" type="ORF">F934_00809</name>
</gene>
<proteinExistence type="predicted"/>
<accession>N9E654</accession>
<dbReference type="AlphaFoldDB" id="N9E654"/>
<comment type="caution">
    <text evidence="1">The sequence shown here is derived from an EMBL/GenBank/DDBJ whole genome shotgun (WGS) entry which is preliminary data.</text>
</comment>
<dbReference type="Pfam" id="PF14281">
    <property type="entry name" value="PDDEXK_4"/>
    <property type="match status" value="1"/>
</dbReference>